<evidence type="ECO:0000313" key="1">
    <source>
        <dbReference type="EMBL" id="CAE20666.1"/>
    </source>
</evidence>
<dbReference type="Proteomes" id="UP000001423">
    <property type="component" value="Chromosome"/>
</dbReference>
<gene>
    <name evidence="1" type="ordered locus">PMT_0491</name>
</gene>
<sequence>MVSVDWIDGDWQLVLRKRMQPDGGNTYVLRLPGQKGWKPFLSFSFEESQAGSAPLGFDRNATWLYGLLNIKDGLPCLVRWRTEDLQSCKEDCPYELVYQPESGTLGVELSDPKTDAPQILIETDLLSRKIIIDQELVNDLSALKQLAKDREFYIVNDDVDSMTWLVSLYSDTHSPQYWIWNRNHKNGQKLFSVNPSLDKYKLSSMESIELRARDGLRLPSC</sequence>
<dbReference type="eggNOG" id="COG1506">
    <property type="taxonomic scope" value="Bacteria"/>
</dbReference>
<protein>
    <submittedName>
        <fullName evidence="1">Possible dipeptidyl anminopeptidase</fullName>
    </submittedName>
</protein>
<dbReference type="AlphaFoldDB" id="Q7V877"/>
<evidence type="ECO:0000313" key="2">
    <source>
        <dbReference type="Proteomes" id="UP000001423"/>
    </source>
</evidence>
<accession>Q7V877</accession>
<reference evidence="1 2" key="1">
    <citation type="journal article" date="2003" name="Nature">
        <title>Genome divergence in two Prochlorococcus ecotypes reflects oceanic niche differentiation.</title>
        <authorList>
            <person name="Rocap G."/>
            <person name="Larimer F.W."/>
            <person name="Lamerdin J.E."/>
            <person name="Malfatti S."/>
            <person name="Chain P."/>
            <person name="Ahlgren N.A."/>
            <person name="Arellano A."/>
            <person name="Coleman M."/>
            <person name="Hauser L."/>
            <person name="Hess W.R."/>
            <person name="Johnson Z.I."/>
            <person name="Land M.L."/>
            <person name="Lindell D."/>
            <person name="Post A.F."/>
            <person name="Regala W."/>
            <person name="Shah M."/>
            <person name="Shaw S.L."/>
            <person name="Steglich C."/>
            <person name="Sullivan M.B."/>
            <person name="Ting C.S."/>
            <person name="Tolonen A."/>
            <person name="Webb E.A."/>
            <person name="Zinser E.R."/>
            <person name="Chisholm S.W."/>
        </authorList>
    </citation>
    <scope>NUCLEOTIDE SEQUENCE [LARGE SCALE GENOMIC DNA]</scope>
    <source>
        <strain evidence="2">MIT 9313</strain>
    </source>
</reference>
<organism evidence="1 2">
    <name type="scientific">Prochlorococcus marinus (strain MIT 9313)</name>
    <dbReference type="NCBI Taxonomy" id="74547"/>
    <lineage>
        <taxon>Bacteria</taxon>
        <taxon>Bacillati</taxon>
        <taxon>Cyanobacteriota</taxon>
        <taxon>Cyanophyceae</taxon>
        <taxon>Synechococcales</taxon>
        <taxon>Prochlorococcaceae</taxon>
        <taxon>Prochlorococcus</taxon>
    </lineage>
</organism>
<keyword evidence="2" id="KW-1185">Reference proteome</keyword>
<proteinExistence type="predicted"/>
<dbReference type="RefSeq" id="WP_011129870.1">
    <property type="nucleotide sequence ID" value="NC_005071.1"/>
</dbReference>
<dbReference type="eggNOG" id="COG0823">
    <property type="taxonomic scope" value="Bacteria"/>
</dbReference>
<dbReference type="OrthoDB" id="108903at2"/>
<dbReference type="HOGENOM" id="CLU_1249727_0_0_3"/>
<dbReference type="KEGG" id="pmt:PMT_0491"/>
<name>Q7V877_PROMM</name>
<dbReference type="EMBL" id="BX548175">
    <property type="protein sequence ID" value="CAE20666.1"/>
    <property type="molecule type" value="Genomic_DNA"/>
</dbReference>